<organism evidence="1 2">
    <name type="scientific">Oryza meyeriana var. granulata</name>
    <dbReference type="NCBI Taxonomy" id="110450"/>
    <lineage>
        <taxon>Eukaryota</taxon>
        <taxon>Viridiplantae</taxon>
        <taxon>Streptophyta</taxon>
        <taxon>Embryophyta</taxon>
        <taxon>Tracheophyta</taxon>
        <taxon>Spermatophyta</taxon>
        <taxon>Magnoliopsida</taxon>
        <taxon>Liliopsida</taxon>
        <taxon>Poales</taxon>
        <taxon>Poaceae</taxon>
        <taxon>BOP clade</taxon>
        <taxon>Oryzoideae</taxon>
        <taxon>Oryzeae</taxon>
        <taxon>Oryzinae</taxon>
        <taxon>Oryza</taxon>
        <taxon>Oryza meyeriana</taxon>
    </lineage>
</organism>
<dbReference type="OrthoDB" id="6585768at2759"/>
<proteinExistence type="predicted"/>
<evidence type="ECO:0000313" key="1">
    <source>
        <dbReference type="EMBL" id="KAF0918302.1"/>
    </source>
</evidence>
<gene>
    <name evidence="1" type="ORF">E2562_023376</name>
</gene>
<keyword evidence="2" id="KW-1185">Reference proteome</keyword>
<dbReference type="EMBL" id="SPHZ02000005">
    <property type="protein sequence ID" value="KAF0918302.1"/>
    <property type="molecule type" value="Genomic_DNA"/>
</dbReference>
<reference evidence="1 2" key="1">
    <citation type="submission" date="2019-11" db="EMBL/GenBank/DDBJ databases">
        <title>Whole genome sequence of Oryza granulata.</title>
        <authorList>
            <person name="Li W."/>
        </authorList>
    </citation>
    <scope>NUCLEOTIDE SEQUENCE [LARGE SCALE GENOMIC DNA]</scope>
    <source>
        <strain evidence="2">cv. Menghai</strain>
        <tissue evidence="1">Leaf</tissue>
    </source>
</reference>
<evidence type="ECO:0000313" key="2">
    <source>
        <dbReference type="Proteomes" id="UP000479710"/>
    </source>
</evidence>
<dbReference type="AlphaFoldDB" id="A0A6G1E1D8"/>
<comment type="caution">
    <text evidence="1">The sequence shown here is derived from an EMBL/GenBank/DDBJ whole genome shotgun (WGS) entry which is preliminary data.</text>
</comment>
<sequence length="87" mass="9645">MSKTSALDLASGLGGKIRKDQVKYVGDEEQQTGLQMTGLNLMDKTLAVRGARITFSIWDVAGDSQFLDHVPIKQGRKRKKIETKLLL</sequence>
<protein>
    <submittedName>
        <fullName evidence="1">Uncharacterized protein</fullName>
    </submittedName>
</protein>
<accession>A0A6G1E1D8</accession>
<dbReference type="Proteomes" id="UP000479710">
    <property type="component" value="Unassembled WGS sequence"/>
</dbReference>
<name>A0A6G1E1D8_9ORYZ</name>